<organism evidence="11 12">
    <name type="scientific">Agathobacter rectalis</name>
    <dbReference type="NCBI Taxonomy" id="39491"/>
    <lineage>
        <taxon>Bacteria</taxon>
        <taxon>Bacillati</taxon>
        <taxon>Bacillota</taxon>
        <taxon>Clostridia</taxon>
        <taxon>Lachnospirales</taxon>
        <taxon>Lachnospiraceae</taxon>
        <taxon>Agathobacter</taxon>
    </lineage>
</organism>
<evidence type="ECO:0000256" key="4">
    <source>
        <dbReference type="ARBA" id="ARBA00011991"/>
    </source>
</evidence>
<comment type="catalytic activity">
    <reaction evidence="9">
        <text>5,6-dimethylbenzimidazole + nicotinate beta-D-ribonucleotide = alpha-ribazole 5'-phosphate + nicotinate + H(+)</text>
        <dbReference type="Rhea" id="RHEA:11196"/>
        <dbReference type="ChEBI" id="CHEBI:15378"/>
        <dbReference type="ChEBI" id="CHEBI:15890"/>
        <dbReference type="ChEBI" id="CHEBI:32544"/>
        <dbReference type="ChEBI" id="CHEBI:57502"/>
        <dbReference type="ChEBI" id="CHEBI:57918"/>
        <dbReference type="EC" id="2.4.2.21"/>
    </reaction>
</comment>
<comment type="similarity">
    <text evidence="3">Belongs to the CobT family.</text>
</comment>
<keyword evidence="8 11" id="KW-0808">Transferase</keyword>
<dbReference type="UniPathway" id="UPA00061">
    <property type="reaction ID" value="UER00516"/>
</dbReference>
<evidence type="ECO:0000256" key="8">
    <source>
        <dbReference type="ARBA" id="ARBA00022679"/>
    </source>
</evidence>
<dbReference type="EMBL" id="CYYW01000001">
    <property type="protein sequence ID" value="CUN39447.1"/>
    <property type="molecule type" value="Genomic_DNA"/>
</dbReference>
<dbReference type="NCBIfam" id="TIGR03160">
    <property type="entry name" value="cobT_DBIPRT"/>
    <property type="match status" value="1"/>
</dbReference>
<evidence type="ECO:0000256" key="7">
    <source>
        <dbReference type="ARBA" id="ARBA00022676"/>
    </source>
</evidence>
<keyword evidence="6" id="KW-0169">Cobalamin biosynthesis</keyword>
<comment type="function">
    <text evidence="1">Catalyzes the synthesis of alpha-ribazole-5'-phosphate from nicotinate mononucleotide (NAMN) and 5,6-dimethylbenzimidazole (DMB).</text>
</comment>
<name>A0A173WLU4_9FIRM</name>
<dbReference type="Proteomes" id="UP000095384">
    <property type="component" value="Unassembled WGS sequence"/>
</dbReference>
<evidence type="ECO:0000256" key="1">
    <source>
        <dbReference type="ARBA" id="ARBA00002197"/>
    </source>
</evidence>
<dbReference type="Gene3D" id="1.10.1610.10">
    <property type="match status" value="1"/>
</dbReference>
<evidence type="ECO:0000256" key="2">
    <source>
        <dbReference type="ARBA" id="ARBA00005049"/>
    </source>
</evidence>
<dbReference type="SUPFAM" id="SSF52733">
    <property type="entry name" value="Nicotinate mononucleotide:5,6-dimethylbenzimidazole phosphoribosyltransferase (CobT)"/>
    <property type="match status" value="1"/>
</dbReference>
<dbReference type="GO" id="GO:0009236">
    <property type="term" value="P:cobalamin biosynthetic process"/>
    <property type="evidence" value="ECO:0007669"/>
    <property type="project" value="UniProtKB-UniRule"/>
</dbReference>
<dbReference type="InterPro" id="IPR023195">
    <property type="entry name" value="Nict_dMeBzImd_PRibTrfase_N"/>
</dbReference>
<dbReference type="PANTHER" id="PTHR43463">
    <property type="entry name" value="NICOTINATE-NUCLEOTIDE--DIMETHYLBENZIMIDAZOLE PHOSPHORIBOSYLTRANSFERASE"/>
    <property type="match status" value="1"/>
</dbReference>
<dbReference type="EC" id="2.4.2.21" evidence="4 10"/>
<evidence type="ECO:0000256" key="3">
    <source>
        <dbReference type="ARBA" id="ARBA00007110"/>
    </source>
</evidence>
<accession>A0A173WLU4</accession>
<evidence type="ECO:0000256" key="10">
    <source>
        <dbReference type="NCBIfam" id="TIGR03160"/>
    </source>
</evidence>
<dbReference type="InterPro" id="IPR017846">
    <property type="entry name" value="Nict_dMeBzImd_PRibTrfase_bact"/>
</dbReference>
<dbReference type="PANTHER" id="PTHR43463:SF1">
    <property type="entry name" value="NICOTINATE-NUCLEOTIDE--DIMETHYLBENZIMIDAZOLE PHOSPHORIBOSYLTRANSFERASE"/>
    <property type="match status" value="1"/>
</dbReference>
<comment type="pathway">
    <text evidence="2">Nucleoside biosynthesis; alpha-ribazole biosynthesis; alpha-ribazole from 5,6-dimethylbenzimidazole: step 1/2.</text>
</comment>
<sequence length="363" mass="38427">MIENSIISDHFTVEELKKLKITPPDAKMYKKIRSNWDSVAKPLDGMGDFELLTAKIGAVLGDENIDISKKAVIIMCADNGVVAEGISQSGQDVTLAVAKSMARKASSVGRMAMTAGADTIPVDIGINSDESVKGLLQRKVRMGTRNFAKEPAMTRAETLEAIVAGIEIVRGCKADSCRIIATGEMGIGNTTTSAAMAAAMLRCDVATVTGRGAGLNDSGLEKKIRVIESAIEKYDLYNKDTFEILMTVGGLDIAGLVGVCIGGALYHIPVVLDGVISMVSALAAERLISGVTDFIIPSHEGREPAVALLCEALSVKPVIRASLALGEGTGAVMMFALLDMALSVYKGRTTFDDISVSQYERYV</sequence>
<proteinExistence type="inferred from homology"/>
<dbReference type="InterPro" id="IPR003200">
    <property type="entry name" value="Nict_dMeBzImd_PRibTrfase"/>
</dbReference>
<protein>
    <recommendedName>
        <fullName evidence="5 10">Nicotinate-nucleotide--dimethylbenzimidazole phosphoribosyltransferase</fullName>
        <ecNumber evidence="4 10">2.4.2.21</ecNumber>
    </recommendedName>
</protein>
<dbReference type="Pfam" id="PF02277">
    <property type="entry name" value="DBI_PRT"/>
    <property type="match status" value="1"/>
</dbReference>
<evidence type="ECO:0000313" key="12">
    <source>
        <dbReference type="Proteomes" id="UP000095384"/>
    </source>
</evidence>
<dbReference type="CDD" id="cd02439">
    <property type="entry name" value="DMB-PRT_CobT"/>
    <property type="match status" value="1"/>
</dbReference>
<evidence type="ECO:0000313" key="11">
    <source>
        <dbReference type="EMBL" id="CUN39447.1"/>
    </source>
</evidence>
<dbReference type="AlphaFoldDB" id="A0A173WLU4"/>
<reference evidence="11 12" key="1">
    <citation type="submission" date="2015-09" db="EMBL/GenBank/DDBJ databases">
        <authorList>
            <consortium name="Pathogen Informatics"/>
        </authorList>
    </citation>
    <scope>NUCLEOTIDE SEQUENCE [LARGE SCALE GENOMIC DNA]</scope>
    <source>
        <strain evidence="11 12">2789STDY5608860</strain>
    </source>
</reference>
<evidence type="ECO:0000256" key="9">
    <source>
        <dbReference type="ARBA" id="ARBA00047340"/>
    </source>
</evidence>
<dbReference type="RefSeq" id="WP_055222694.1">
    <property type="nucleotide sequence ID" value="NZ_CYYW01000001.1"/>
</dbReference>
<evidence type="ECO:0000256" key="5">
    <source>
        <dbReference type="ARBA" id="ARBA00015486"/>
    </source>
</evidence>
<dbReference type="GO" id="GO:0008939">
    <property type="term" value="F:nicotinate-nucleotide-dimethylbenzimidazole phosphoribosyltransferase activity"/>
    <property type="evidence" value="ECO:0007669"/>
    <property type="project" value="UniProtKB-UniRule"/>
</dbReference>
<gene>
    <name evidence="11" type="primary">cobT</name>
    <name evidence="11" type="ORF">ERS852417_00201</name>
</gene>
<dbReference type="Gene3D" id="3.40.50.10210">
    <property type="match status" value="1"/>
</dbReference>
<dbReference type="NCBIfam" id="NF000996">
    <property type="entry name" value="PRK00105.1"/>
    <property type="match status" value="1"/>
</dbReference>
<evidence type="ECO:0000256" key="6">
    <source>
        <dbReference type="ARBA" id="ARBA00022573"/>
    </source>
</evidence>
<keyword evidence="7 11" id="KW-0328">Glycosyltransferase</keyword>
<dbReference type="InterPro" id="IPR036087">
    <property type="entry name" value="Nict_dMeBzImd_PRibTrfase_sf"/>
</dbReference>